<dbReference type="PROSITE" id="PS50949">
    <property type="entry name" value="HTH_GNTR"/>
    <property type="match status" value="1"/>
</dbReference>
<dbReference type="OrthoDB" id="163333at2"/>
<dbReference type="GO" id="GO:0003700">
    <property type="term" value="F:DNA-binding transcription factor activity"/>
    <property type="evidence" value="ECO:0007669"/>
    <property type="project" value="InterPro"/>
</dbReference>
<dbReference type="InterPro" id="IPR036388">
    <property type="entry name" value="WH-like_DNA-bd_sf"/>
</dbReference>
<dbReference type="GO" id="GO:0003677">
    <property type="term" value="F:DNA binding"/>
    <property type="evidence" value="ECO:0007669"/>
    <property type="project" value="UniProtKB-KW"/>
</dbReference>
<evidence type="ECO:0000256" key="1">
    <source>
        <dbReference type="ARBA" id="ARBA00023015"/>
    </source>
</evidence>
<organism evidence="5 6">
    <name type="scientific">Desulfarculus baarsii (strain ATCC 33931 / DSM 2075 / LMG 7858 / VKM B-1802 / 2st14)</name>
    <dbReference type="NCBI Taxonomy" id="644282"/>
    <lineage>
        <taxon>Bacteria</taxon>
        <taxon>Pseudomonadati</taxon>
        <taxon>Thermodesulfobacteriota</taxon>
        <taxon>Desulfarculia</taxon>
        <taxon>Desulfarculales</taxon>
        <taxon>Desulfarculaceae</taxon>
        <taxon>Desulfarculus</taxon>
    </lineage>
</organism>
<dbReference type="InterPro" id="IPR008920">
    <property type="entry name" value="TF_FadR/GntR_C"/>
</dbReference>
<keyword evidence="1" id="KW-0805">Transcription regulation</keyword>
<dbReference type="GO" id="GO:0019217">
    <property type="term" value="P:regulation of fatty acid metabolic process"/>
    <property type="evidence" value="ECO:0007669"/>
    <property type="project" value="InterPro"/>
</dbReference>
<dbReference type="PANTHER" id="PTHR43537:SF52">
    <property type="entry name" value="FATTY ACID METABOLISM REGULATOR PROTEIN"/>
    <property type="match status" value="1"/>
</dbReference>
<evidence type="ECO:0000313" key="5">
    <source>
        <dbReference type="EMBL" id="ADK84872.1"/>
    </source>
</evidence>
<dbReference type="SMART" id="SM00345">
    <property type="entry name" value="HTH_GNTR"/>
    <property type="match status" value="1"/>
</dbReference>
<dbReference type="CDD" id="cd07377">
    <property type="entry name" value="WHTH_GntR"/>
    <property type="match status" value="1"/>
</dbReference>
<keyword evidence="3" id="KW-0804">Transcription</keyword>
<sequence length="242" mass="26706">MEQSKQPAKRLSDIIEDRLVEMILGGDFPPGAALPLERDLAAGLGVGRPTLREALQRLERDGWLSVRKGQPTRVNDYWRDGNLNIMAALARHHAKAPALFIDYLLELRVALTPAYVRQAVEADAARVVAMLVEHDQLADDPASFADFDWRLQKNLARAAANPVYALMLNSFDTAYLPLATEYFGGAANRRASARFYRRLMEAAMARDGALAAEVARAAMTAAMENWRADRAALDRAAGEELS</sequence>
<dbReference type="Gene3D" id="1.20.120.530">
    <property type="entry name" value="GntR ligand-binding domain-like"/>
    <property type="match status" value="1"/>
</dbReference>
<dbReference type="Gene3D" id="1.10.10.10">
    <property type="entry name" value="Winged helix-like DNA-binding domain superfamily/Winged helix DNA-binding domain"/>
    <property type="match status" value="1"/>
</dbReference>
<dbReference type="RefSeq" id="WP_013258325.1">
    <property type="nucleotide sequence ID" value="NC_014365.1"/>
</dbReference>
<accession>E1QH29</accession>
<proteinExistence type="predicted"/>
<keyword evidence="6" id="KW-1185">Reference proteome</keyword>
<protein>
    <submittedName>
        <fullName evidence="5">Regulatory protein GntR HTH</fullName>
    </submittedName>
</protein>
<evidence type="ECO:0000256" key="3">
    <source>
        <dbReference type="ARBA" id="ARBA00023163"/>
    </source>
</evidence>
<dbReference type="PANTHER" id="PTHR43537">
    <property type="entry name" value="TRANSCRIPTIONAL REGULATOR, GNTR FAMILY"/>
    <property type="match status" value="1"/>
</dbReference>
<reference evidence="5 6" key="1">
    <citation type="journal article" date="2010" name="Stand. Genomic Sci.">
        <title>Complete genome sequence of Desulfarculus baarsii type strain (2st14).</title>
        <authorList>
            <person name="Sun H."/>
            <person name="Spring S."/>
            <person name="Lapidus A."/>
            <person name="Davenport K."/>
            <person name="Del Rio T.G."/>
            <person name="Tice H."/>
            <person name="Nolan M."/>
            <person name="Copeland A."/>
            <person name="Cheng J.F."/>
            <person name="Lucas S."/>
            <person name="Tapia R."/>
            <person name="Goodwin L."/>
            <person name="Pitluck S."/>
            <person name="Ivanova N."/>
            <person name="Pagani I."/>
            <person name="Mavromatis K."/>
            <person name="Ovchinnikova G."/>
            <person name="Pati A."/>
            <person name="Chen A."/>
            <person name="Palaniappan K."/>
            <person name="Hauser L."/>
            <person name="Chang Y.J."/>
            <person name="Jeffries C.D."/>
            <person name="Detter J.C."/>
            <person name="Han C."/>
            <person name="Rohde M."/>
            <person name="Brambilla E."/>
            <person name="Goker M."/>
            <person name="Woyke T."/>
            <person name="Bristow J."/>
            <person name="Eisen J.A."/>
            <person name="Markowitz V."/>
            <person name="Hugenholtz P."/>
            <person name="Kyrpides N.C."/>
            <person name="Klenk H.P."/>
            <person name="Land M."/>
        </authorList>
    </citation>
    <scope>NUCLEOTIDE SEQUENCE [LARGE SCALE GENOMIC DNA]</scope>
    <source>
        <strain evidence="6">ATCC 33931 / DSM 2075 / LMG 7858 / VKM B-1802 / 2st14</strain>
    </source>
</reference>
<dbReference type="HOGENOM" id="CLU_017584_9_4_7"/>
<dbReference type="eggNOG" id="COG2186">
    <property type="taxonomic scope" value="Bacteria"/>
</dbReference>
<evidence type="ECO:0000313" key="6">
    <source>
        <dbReference type="Proteomes" id="UP000009047"/>
    </source>
</evidence>
<evidence type="ECO:0000259" key="4">
    <source>
        <dbReference type="PROSITE" id="PS50949"/>
    </source>
</evidence>
<dbReference type="InterPro" id="IPR000524">
    <property type="entry name" value="Tscrpt_reg_HTH_GntR"/>
</dbReference>
<dbReference type="KEGG" id="dbr:Deba_1504"/>
<dbReference type="PRINTS" id="PR00035">
    <property type="entry name" value="HTHGNTR"/>
</dbReference>
<feature type="domain" description="HTH gntR-type" evidence="4">
    <location>
        <begin position="9"/>
        <end position="77"/>
    </location>
</feature>
<dbReference type="EMBL" id="CP002085">
    <property type="protein sequence ID" value="ADK84872.1"/>
    <property type="molecule type" value="Genomic_DNA"/>
</dbReference>
<dbReference type="STRING" id="644282.Deba_1504"/>
<keyword evidence="2" id="KW-0238">DNA-binding</keyword>
<name>E1QH29_DESB2</name>
<dbReference type="SUPFAM" id="SSF46785">
    <property type="entry name" value="Winged helix' DNA-binding domain"/>
    <property type="match status" value="1"/>
</dbReference>
<dbReference type="AlphaFoldDB" id="E1QH29"/>
<evidence type="ECO:0000256" key="2">
    <source>
        <dbReference type="ARBA" id="ARBA00023125"/>
    </source>
</evidence>
<dbReference type="Pfam" id="PF00392">
    <property type="entry name" value="GntR"/>
    <property type="match status" value="1"/>
</dbReference>
<dbReference type="InterPro" id="IPR028374">
    <property type="entry name" value="FadR_C"/>
</dbReference>
<dbReference type="SUPFAM" id="SSF48008">
    <property type="entry name" value="GntR ligand-binding domain-like"/>
    <property type="match status" value="1"/>
</dbReference>
<dbReference type="InterPro" id="IPR036390">
    <property type="entry name" value="WH_DNA-bd_sf"/>
</dbReference>
<dbReference type="Proteomes" id="UP000009047">
    <property type="component" value="Chromosome"/>
</dbReference>
<dbReference type="Pfam" id="PF07840">
    <property type="entry name" value="FadR_C"/>
    <property type="match status" value="1"/>
</dbReference>
<gene>
    <name evidence="5" type="ordered locus">Deba_1504</name>
</gene>
<dbReference type="GO" id="GO:0000062">
    <property type="term" value="F:fatty-acyl-CoA binding"/>
    <property type="evidence" value="ECO:0007669"/>
    <property type="project" value="InterPro"/>
</dbReference>